<evidence type="ECO:0000256" key="4">
    <source>
        <dbReference type="PROSITE-ProRule" id="PRU00169"/>
    </source>
</evidence>
<accession>A0ABU2ZHU7</accession>
<evidence type="ECO:0000313" key="8">
    <source>
        <dbReference type="Proteomes" id="UP001259803"/>
    </source>
</evidence>
<dbReference type="PANTHER" id="PTHR44688">
    <property type="entry name" value="DNA-BINDING TRANSCRIPTIONAL ACTIVATOR DEVR_DOSR"/>
    <property type="match status" value="1"/>
</dbReference>
<dbReference type="PANTHER" id="PTHR44688:SF16">
    <property type="entry name" value="DNA-BINDING TRANSCRIPTIONAL ACTIVATOR DEVR_DOSR"/>
    <property type="match status" value="1"/>
</dbReference>
<dbReference type="InterPro" id="IPR011006">
    <property type="entry name" value="CheY-like_superfamily"/>
</dbReference>
<name>A0ABU2ZHU7_9SPHN</name>
<dbReference type="PROSITE" id="PS50110">
    <property type="entry name" value="RESPONSE_REGULATORY"/>
    <property type="match status" value="1"/>
</dbReference>
<dbReference type="PROSITE" id="PS50043">
    <property type="entry name" value="HTH_LUXR_2"/>
    <property type="match status" value="1"/>
</dbReference>
<dbReference type="PRINTS" id="PR00038">
    <property type="entry name" value="HTHLUXR"/>
</dbReference>
<dbReference type="PROSITE" id="PS00622">
    <property type="entry name" value="HTH_LUXR_1"/>
    <property type="match status" value="1"/>
</dbReference>
<dbReference type="InterPro" id="IPR016032">
    <property type="entry name" value="Sig_transdc_resp-reg_C-effctor"/>
</dbReference>
<sequence length="205" mass="22373">MAEHLTVHIVHPEPLARATVARSVFDLGDHAEVYADLGELLDRKPPRGVVLWHDDPAHGTLADLVNGLSAQGCWLPVIAMAHNPDIGRVVAAIRAGALAYLDQPVDQALLRLTLDKVAKEAVVQTLHRRRAAQARQRLATLSVREKEVLDLLAQGCSNKIIARDLAISPRTVEIHRGNMMEKLGAGHVAHAVRMQLEASLTQMGY</sequence>
<dbReference type="CDD" id="cd06170">
    <property type="entry name" value="LuxR_C_like"/>
    <property type="match status" value="1"/>
</dbReference>
<dbReference type="InterPro" id="IPR036388">
    <property type="entry name" value="WH-like_DNA-bd_sf"/>
</dbReference>
<keyword evidence="2" id="KW-0238">DNA-binding</keyword>
<dbReference type="SUPFAM" id="SSF46894">
    <property type="entry name" value="C-terminal effector domain of the bipartite response regulators"/>
    <property type="match status" value="1"/>
</dbReference>
<evidence type="ECO:0000259" key="6">
    <source>
        <dbReference type="PROSITE" id="PS50110"/>
    </source>
</evidence>
<keyword evidence="1" id="KW-0805">Transcription regulation</keyword>
<dbReference type="SMART" id="SM00421">
    <property type="entry name" value="HTH_LUXR"/>
    <property type="match status" value="1"/>
</dbReference>
<evidence type="ECO:0000256" key="2">
    <source>
        <dbReference type="ARBA" id="ARBA00023125"/>
    </source>
</evidence>
<feature type="domain" description="HTH luxR-type" evidence="5">
    <location>
        <begin position="134"/>
        <end position="199"/>
    </location>
</feature>
<dbReference type="Gene3D" id="3.40.50.2300">
    <property type="match status" value="1"/>
</dbReference>
<keyword evidence="8" id="KW-1185">Reference proteome</keyword>
<dbReference type="Gene3D" id="1.10.10.10">
    <property type="entry name" value="Winged helix-like DNA-binding domain superfamily/Winged helix DNA-binding domain"/>
    <property type="match status" value="1"/>
</dbReference>
<comment type="caution">
    <text evidence="4">Lacks conserved residue(s) required for the propagation of feature annotation.</text>
</comment>
<dbReference type="Pfam" id="PF00196">
    <property type="entry name" value="GerE"/>
    <property type="match status" value="1"/>
</dbReference>
<gene>
    <name evidence="7" type="ORF">RM533_08260</name>
</gene>
<dbReference type="InterPro" id="IPR000792">
    <property type="entry name" value="Tscrpt_reg_LuxR_C"/>
</dbReference>
<protein>
    <submittedName>
        <fullName evidence="7">LuxR C-terminal-related transcriptional regulator</fullName>
    </submittedName>
</protein>
<feature type="domain" description="Response regulatory" evidence="6">
    <location>
        <begin position="6"/>
        <end position="118"/>
    </location>
</feature>
<dbReference type="EMBL" id="JAVRHS010000005">
    <property type="protein sequence ID" value="MDT0576177.1"/>
    <property type="molecule type" value="Genomic_DNA"/>
</dbReference>
<dbReference type="Proteomes" id="UP001259803">
    <property type="component" value="Unassembled WGS sequence"/>
</dbReference>
<dbReference type="SUPFAM" id="SSF52172">
    <property type="entry name" value="CheY-like"/>
    <property type="match status" value="1"/>
</dbReference>
<evidence type="ECO:0000259" key="5">
    <source>
        <dbReference type="PROSITE" id="PS50043"/>
    </source>
</evidence>
<evidence type="ECO:0000256" key="3">
    <source>
        <dbReference type="ARBA" id="ARBA00023163"/>
    </source>
</evidence>
<evidence type="ECO:0000313" key="7">
    <source>
        <dbReference type="EMBL" id="MDT0576177.1"/>
    </source>
</evidence>
<keyword evidence="3" id="KW-0804">Transcription</keyword>
<organism evidence="7 8">
    <name type="scientific">Croceicoccus esteveae</name>
    <dbReference type="NCBI Taxonomy" id="3075597"/>
    <lineage>
        <taxon>Bacteria</taxon>
        <taxon>Pseudomonadati</taxon>
        <taxon>Pseudomonadota</taxon>
        <taxon>Alphaproteobacteria</taxon>
        <taxon>Sphingomonadales</taxon>
        <taxon>Erythrobacteraceae</taxon>
        <taxon>Croceicoccus</taxon>
    </lineage>
</organism>
<evidence type="ECO:0000256" key="1">
    <source>
        <dbReference type="ARBA" id="ARBA00023015"/>
    </source>
</evidence>
<dbReference type="InterPro" id="IPR001789">
    <property type="entry name" value="Sig_transdc_resp-reg_receiver"/>
</dbReference>
<reference evidence="7 8" key="1">
    <citation type="submission" date="2023-09" db="EMBL/GenBank/DDBJ databases">
        <authorList>
            <person name="Rey-Velasco X."/>
        </authorList>
    </citation>
    <scope>NUCLEOTIDE SEQUENCE [LARGE SCALE GENOMIC DNA]</scope>
    <source>
        <strain evidence="7 8">F390</strain>
    </source>
</reference>
<dbReference type="RefSeq" id="WP_311340746.1">
    <property type="nucleotide sequence ID" value="NZ_JAVRHS010000005.1"/>
</dbReference>
<proteinExistence type="predicted"/>
<comment type="caution">
    <text evidence="7">The sequence shown here is derived from an EMBL/GenBank/DDBJ whole genome shotgun (WGS) entry which is preliminary data.</text>
</comment>